<evidence type="ECO:0000259" key="2">
    <source>
        <dbReference type="Pfam" id="PF07085"/>
    </source>
</evidence>
<dbReference type="Gene3D" id="3.40.50.300">
    <property type="entry name" value="P-loop containing nucleotide triphosphate hydrolases"/>
    <property type="match status" value="1"/>
</dbReference>
<gene>
    <name evidence="3" type="ORF">A6A03_14220</name>
</gene>
<keyword evidence="1" id="KW-0315">Glutamine amidotransferase</keyword>
<dbReference type="CDD" id="cd03109">
    <property type="entry name" value="DTBS"/>
    <property type="match status" value="1"/>
</dbReference>
<dbReference type="Pfam" id="PF13500">
    <property type="entry name" value="AAA_26"/>
    <property type="match status" value="1"/>
</dbReference>
<dbReference type="PANTHER" id="PTHR21343">
    <property type="entry name" value="DETHIOBIOTIN SYNTHETASE"/>
    <property type="match status" value="1"/>
</dbReference>
<dbReference type="EMBL" id="LWQS01000053">
    <property type="protein sequence ID" value="OAN45517.1"/>
    <property type="molecule type" value="Genomic_DNA"/>
</dbReference>
<dbReference type="RefSeq" id="WP_066787346.1">
    <property type="nucleotide sequence ID" value="NZ_LWQS01000053.1"/>
</dbReference>
<protein>
    <recommendedName>
        <fullName evidence="2">DRTGG domain-containing protein</fullName>
    </recommendedName>
</protein>
<dbReference type="AlphaFoldDB" id="A0A178MBI9"/>
<dbReference type="Gene3D" id="3.40.1390.20">
    <property type="entry name" value="HprK N-terminal domain-like"/>
    <property type="match status" value="1"/>
</dbReference>
<dbReference type="OrthoDB" id="9769095at2"/>
<dbReference type="PANTHER" id="PTHR21343:SF8">
    <property type="entry name" value="DRTGG DOMAIN-CONTAINING PROTEIN"/>
    <property type="match status" value="1"/>
</dbReference>
<evidence type="ECO:0000256" key="1">
    <source>
        <dbReference type="ARBA" id="ARBA00022962"/>
    </source>
</evidence>
<reference evidence="3 4" key="1">
    <citation type="submission" date="2016-04" db="EMBL/GenBank/DDBJ databases">
        <title>Chloroflexus islandicus sp. nov., a thermophilic filamentous anoxygenic phototrophic bacterium from geyser Strokkur (Iceland).</title>
        <authorList>
            <person name="Gaisin V.A."/>
            <person name="Kalashnikov A.M."/>
            <person name="Sukhacheva M.V."/>
            <person name="Grouzdev D.S."/>
            <person name="Ivanov T.M."/>
            <person name="Kuznetsov B."/>
            <person name="Gorlenko V.M."/>
        </authorList>
    </citation>
    <scope>NUCLEOTIDE SEQUENCE [LARGE SCALE GENOMIC DNA]</scope>
    <source>
        <strain evidence="4">isl-2</strain>
    </source>
</reference>
<dbReference type="InterPro" id="IPR010766">
    <property type="entry name" value="DRTGG"/>
</dbReference>
<feature type="domain" description="DRTGG" evidence="2">
    <location>
        <begin position="213"/>
        <end position="318"/>
    </location>
</feature>
<comment type="caution">
    <text evidence="3">The sequence shown here is derived from an EMBL/GenBank/DDBJ whole genome shotgun (WGS) entry which is preliminary data.</text>
</comment>
<proteinExistence type="predicted"/>
<sequence>MATLYVASTETYVGKSAVCVGLLRRMQQDGFRVGYMKPVSVSVTHTPDAVLDEDAAFIRQTIGLDAPMEQVAPVLITPGVIESILRGQPHSFAKTLRDAYLAVSRQKDVMVLEGTNTWAEGALVDLTADQVTDMLQAPGLLVCRYTSTLSVDTILSVQRYVGDRLLGVLINQVEEPHREFVRNRVTPFLEGRGIPVFGIMPRDRLLSGVSVNELAQHLGGQIIGRPEWGEKMLDSLMIGAMGAEASLSFFRRRANKAVITGGDRSDLQLIALQTSTNALVLTGNIRPTMQVMDRAAELEVPIILVADDTLSTVDRAERLFGRVRFHQEAKLRRFTELLDAHFDFDRLYRLLGLKIH</sequence>
<accession>A0A178MBI9</accession>
<organism evidence="3 4">
    <name type="scientific">Chloroflexus islandicus</name>
    <dbReference type="NCBI Taxonomy" id="1707952"/>
    <lineage>
        <taxon>Bacteria</taxon>
        <taxon>Bacillati</taxon>
        <taxon>Chloroflexota</taxon>
        <taxon>Chloroflexia</taxon>
        <taxon>Chloroflexales</taxon>
        <taxon>Chloroflexineae</taxon>
        <taxon>Chloroflexaceae</taxon>
        <taxon>Chloroflexus</taxon>
    </lineage>
</organism>
<keyword evidence="4" id="KW-1185">Reference proteome</keyword>
<dbReference type="SUPFAM" id="SSF75138">
    <property type="entry name" value="HprK N-terminal domain-like"/>
    <property type="match status" value="1"/>
</dbReference>
<name>A0A178MBI9_9CHLR</name>
<dbReference type="Proteomes" id="UP000078287">
    <property type="component" value="Unassembled WGS sequence"/>
</dbReference>
<dbReference type="Pfam" id="PF07085">
    <property type="entry name" value="DRTGG"/>
    <property type="match status" value="1"/>
</dbReference>
<dbReference type="InterPro" id="IPR028979">
    <property type="entry name" value="Ser_kin/Pase_Hpr-like_N_sf"/>
</dbReference>
<evidence type="ECO:0000313" key="3">
    <source>
        <dbReference type="EMBL" id="OAN45517.1"/>
    </source>
</evidence>
<dbReference type="STRING" id="1707952.A6A03_14220"/>
<evidence type="ECO:0000313" key="4">
    <source>
        <dbReference type="Proteomes" id="UP000078287"/>
    </source>
</evidence>
<dbReference type="InterPro" id="IPR027417">
    <property type="entry name" value="P-loop_NTPase"/>
</dbReference>
<dbReference type="SUPFAM" id="SSF52540">
    <property type="entry name" value="P-loop containing nucleoside triphosphate hydrolases"/>
    <property type="match status" value="1"/>
</dbReference>